<evidence type="ECO:0000256" key="5">
    <source>
        <dbReference type="ARBA" id="ARBA00022777"/>
    </source>
</evidence>
<dbReference type="SUPFAM" id="SSF52172">
    <property type="entry name" value="CheY-like"/>
    <property type="match status" value="1"/>
</dbReference>
<feature type="modified residue" description="4-aspartylphosphate" evidence="6">
    <location>
        <position position="539"/>
    </location>
</feature>
<dbReference type="GO" id="GO:0000155">
    <property type="term" value="F:phosphorelay sensor kinase activity"/>
    <property type="evidence" value="ECO:0007669"/>
    <property type="project" value="InterPro"/>
</dbReference>
<comment type="caution">
    <text evidence="10">The sequence shown here is derived from an EMBL/GenBank/DDBJ whole genome shotgun (WGS) entry which is preliminary data.</text>
</comment>
<feature type="domain" description="Histidine kinase" evidence="8">
    <location>
        <begin position="237"/>
        <end position="458"/>
    </location>
</feature>
<dbReference type="PANTHER" id="PTHR43047">
    <property type="entry name" value="TWO-COMPONENT HISTIDINE PROTEIN KINASE"/>
    <property type="match status" value="1"/>
</dbReference>
<proteinExistence type="predicted"/>
<sequence length="605" mass="67085">MNAPSSVATPKTIVNSELPDLDALILREQAASLFSTVRPATYSDSVVTVVFSLLMYWYTDQLLIFAWMAVHLYTLMRMPLMTAYFNDADADKNVEHWIDIYCREVFFNTAGWGLAAILFLPESVPLTSIMVVVIMGFCMGGVLAVAPLRRATYSLLMPMMLGLILALLLRASVLNLALACFCAAFLIAILRFAKAQQELLTTALRTRFEKAALAERLEQQVHATEIASQEKTRFLAAASHDLRQPLHAIALLGAALEKELSDRPEQRNASRLMRAVNSLRHSLDTMLDVSRLDAGVVVAERQPVALHTLFQSLNQSFINTASEKDIELRLRSSPLWVDSDPQLLHRMLSNLIDNAIKYTQKGGVLVVARKRHSKDTGMHTAEVWIDIYDSGIGIATEQQSRVFEEFYQIGNPGRDRSLGLGIGLSIVKRLSQLLVHPVEVRSVQGHGSRFRVRLQAARPQAAAQFADDQHLPLLRPYIPARLPKRVLVLDDEADVREAMSQLLHAHGIEAEAVATEAEAAIALQSSAKELNPFALLICDFRLANGIDGLQVGQSLSQRFFNIPLLLITGETAPERLQRVREAGVPVLFKPVNTERLFQAMTAALG</sequence>
<evidence type="ECO:0000259" key="9">
    <source>
        <dbReference type="PROSITE" id="PS50110"/>
    </source>
</evidence>
<keyword evidence="5 10" id="KW-0418">Kinase</keyword>
<dbReference type="Gene3D" id="1.10.287.130">
    <property type="match status" value="1"/>
</dbReference>
<reference evidence="10 11" key="1">
    <citation type="submission" date="2018-04" db="EMBL/GenBank/DDBJ databases">
        <title>Novel species isolated from glacier.</title>
        <authorList>
            <person name="Liu Q."/>
            <person name="Xin Y.-H."/>
        </authorList>
    </citation>
    <scope>NUCLEOTIDE SEQUENCE [LARGE SCALE GENOMIC DNA]</scope>
    <source>
        <strain evidence="10 11">GT1R17</strain>
    </source>
</reference>
<dbReference type="InterPro" id="IPR011006">
    <property type="entry name" value="CheY-like_superfamily"/>
</dbReference>
<dbReference type="SMART" id="SM00388">
    <property type="entry name" value="HisKA"/>
    <property type="match status" value="1"/>
</dbReference>
<accession>A0A2T5MD17</accession>
<dbReference type="InterPro" id="IPR001789">
    <property type="entry name" value="Sig_transdc_resp-reg_receiver"/>
</dbReference>
<dbReference type="EC" id="2.7.13.3" evidence="2"/>
<organism evidence="10 11">
    <name type="scientific">Stenotrophobium rhamnosiphilum</name>
    <dbReference type="NCBI Taxonomy" id="2029166"/>
    <lineage>
        <taxon>Bacteria</taxon>
        <taxon>Pseudomonadati</taxon>
        <taxon>Pseudomonadota</taxon>
        <taxon>Gammaproteobacteria</taxon>
        <taxon>Nevskiales</taxon>
        <taxon>Nevskiaceae</taxon>
        <taxon>Stenotrophobium</taxon>
    </lineage>
</organism>
<dbReference type="Proteomes" id="UP000244248">
    <property type="component" value="Unassembled WGS sequence"/>
</dbReference>
<dbReference type="Gene3D" id="3.30.565.10">
    <property type="entry name" value="Histidine kinase-like ATPase, C-terminal domain"/>
    <property type="match status" value="1"/>
</dbReference>
<dbReference type="SMART" id="SM00448">
    <property type="entry name" value="REC"/>
    <property type="match status" value="1"/>
</dbReference>
<gene>
    <name evidence="10" type="ORF">CJD38_13190</name>
</gene>
<keyword evidence="7" id="KW-1133">Transmembrane helix</keyword>
<protein>
    <recommendedName>
        <fullName evidence="2">histidine kinase</fullName>
        <ecNumber evidence="2">2.7.13.3</ecNumber>
    </recommendedName>
</protein>
<evidence type="ECO:0000256" key="4">
    <source>
        <dbReference type="ARBA" id="ARBA00022679"/>
    </source>
</evidence>
<dbReference type="PROSITE" id="PS50110">
    <property type="entry name" value="RESPONSE_REGULATORY"/>
    <property type="match status" value="1"/>
</dbReference>
<evidence type="ECO:0000256" key="1">
    <source>
        <dbReference type="ARBA" id="ARBA00000085"/>
    </source>
</evidence>
<dbReference type="GO" id="GO:0005886">
    <property type="term" value="C:plasma membrane"/>
    <property type="evidence" value="ECO:0007669"/>
    <property type="project" value="TreeGrafter"/>
</dbReference>
<dbReference type="InterPro" id="IPR036890">
    <property type="entry name" value="HATPase_C_sf"/>
</dbReference>
<evidence type="ECO:0000256" key="6">
    <source>
        <dbReference type="PROSITE-ProRule" id="PRU00169"/>
    </source>
</evidence>
<dbReference type="EMBL" id="QANS01000005">
    <property type="protein sequence ID" value="PTU30469.1"/>
    <property type="molecule type" value="Genomic_DNA"/>
</dbReference>
<evidence type="ECO:0000259" key="8">
    <source>
        <dbReference type="PROSITE" id="PS50109"/>
    </source>
</evidence>
<dbReference type="SUPFAM" id="SSF55874">
    <property type="entry name" value="ATPase domain of HSP90 chaperone/DNA topoisomerase II/histidine kinase"/>
    <property type="match status" value="1"/>
</dbReference>
<evidence type="ECO:0000313" key="10">
    <source>
        <dbReference type="EMBL" id="PTU30469.1"/>
    </source>
</evidence>
<dbReference type="CDD" id="cd00082">
    <property type="entry name" value="HisKA"/>
    <property type="match status" value="1"/>
</dbReference>
<name>A0A2T5MD17_9GAMM</name>
<dbReference type="Gene3D" id="3.40.50.2300">
    <property type="match status" value="1"/>
</dbReference>
<evidence type="ECO:0000256" key="7">
    <source>
        <dbReference type="SAM" id="Phobius"/>
    </source>
</evidence>
<keyword evidence="11" id="KW-1185">Reference proteome</keyword>
<dbReference type="Pfam" id="PF02518">
    <property type="entry name" value="HATPase_c"/>
    <property type="match status" value="1"/>
</dbReference>
<dbReference type="PRINTS" id="PR00344">
    <property type="entry name" value="BCTRLSENSOR"/>
</dbReference>
<dbReference type="InterPro" id="IPR004358">
    <property type="entry name" value="Sig_transdc_His_kin-like_C"/>
</dbReference>
<feature type="transmembrane region" description="Helical" evidence="7">
    <location>
        <begin position="127"/>
        <end position="148"/>
    </location>
</feature>
<dbReference type="InterPro" id="IPR003594">
    <property type="entry name" value="HATPase_dom"/>
</dbReference>
<evidence type="ECO:0000313" key="11">
    <source>
        <dbReference type="Proteomes" id="UP000244248"/>
    </source>
</evidence>
<dbReference type="Pfam" id="PF00072">
    <property type="entry name" value="Response_reg"/>
    <property type="match status" value="1"/>
</dbReference>
<dbReference type="SMART" id="SM00387">
    <property type="entry name" value="HATPase_c"/>
    <property type="match status" value="1"/>
</dbReference>
<dbReference type="PROSITE" id="PS50109">
    <property type="entry name" value="HIS_KIN"/>
    <property type="match status" value="1"/>
</dbReference>
<keyword evidence="4" id="KW-0808">Transferase</keyword>
<dbReference type="OrthoDB" id="9764438at2"/>
<dbReference type="Pfam" id="PF00512">
    <property type="entry name" value="HisKA"/>
    <property type="match status" value="1"/>
</dbReference>
<feature type="transmembrane region" description="Helical" evidence="7">
    <location>
        <begin position="160"/>
        <end position="190"/>
    </location>
</feature>
<keyword evidence="7" id="KW-0812">Transmembrane</keyword>
<dbReference type="InterPro" id="IPR005467">
    <property type="entry name" value="His_kinase_dom"/>
</dbReference>
<dbReference type="CDD" id="cd00156">
    <property type="entry name" value="REC"/>
    <property type="match status" value="1"/>
</dbReference>
<feature type="domain" description="Response regulatory" evidence="9">
    <location>
        <begin position="485"/>
        <end position="604"/>
    </location>
</feature>
<keyword evidence="3 6" id="KW-0597">Phosphoprotein</keyword>
<dbReference type="PANTHER" id="PTHR43047:SF9">
    <property type="entry name" value="HISTIDINE KINASE"/>
    <property type="match status" value="1"/>
</dbReference>
<feature type="transmembrane region" description="Helical" evidence="7">
    <location>
        <begin position="105"/>
        <end position="121"/>
    </location>
</feature>
<dbReference type="RefSeq" id="WP_107940840.1">
    <property type="nucleotide sequence ID" value="NZ_QANS01000005.1"/>
</dbReference>
<comment type="catalytic activity">
    <reaction evidence="1">
        <text>ATP + protein L-histidine = ADP + protein N-phospho-L-histidine.</text>
        <dbReference type="EC" id="2.7.13.3"/>
    </reaction>
</comment>
<dbReference type="InterPro" id="IPR003661">
    <property type="entry name" value="HisK_dim/P_dom"/>
</dbReference>
<dbReference type="InterPro" id="IPR036097">
    <property type="entry name" value="HisK_dim/P_sf"/>
</dbReference>
<dbReference type="GO" id="GO:0009927">
    <property type="term" value="F:histidine phosphotransfer kinase activity"/>
    <property type="evidence" value="ECO:0007669"/>
    <property type="project" value="TreeGrafter"/>
</dbReference>
<evidence type="ECO:0000256" key="2">
    <source>
        <dbReference type="ARBA" id="ARBA00012438"/>
    </source>
</evidence>
<evidence type="ECO:0000256" key="3">
    <source>
        <dbReference type="ARBA" id="ARBA00022553"/>
    </source>
</evidence>
<keyword evidence="7" id="KW-0472">Membrane</keyword>
<dbReference type="SUPFAM" id="SSF47384">
    <property type="entry name" value="Homodimeric domain of signal transducing histidine kinase"/>
    <property type="match status" value="1"/>
</dbReference>
<dbReference type="AlphaFoldDB" id="A0A2T5MD17"/>
<feature type="transmembrane region" description="Helical" evidence="7">
    <location>
        <begin position="64"/>
        <end position="85"/>
    </location>
</feature>